<keyword evidence="7 11" id="KW-0472">Membrane</keyword>
<dbReference type="EMBL" id="MOBU01000018">
    <property type="protein sequence ID" value="RON63128.1"/>
    <property type="molecule type" value="Genomic_DNA"/>
</dbReference>
<comment type="subcellular location">
    <subcellularLocation>
        <location evidence="1">Cell membrane</location>
    </subcellularLocation>
</comment>
<evidence type="ECO:0000256" key="9">
    <source>
        <dbReference type="ARBA" id="ARBA00029447"/>
    </source>
</evidence>
<dbReference type="PANTHER" id="PTHR32089:SF120">
    <property type="entry name" value="METHYL-ACCEPTING CHEMOTAXIS PROTEIN TLPQ"/>
    <property type="match status" value="1"/>
</dbReference>
<evidence type="ECO:0000256" key="2">
    <source>
        <dbReference type="ARBA" id="ARBA00022475"/>
    </source>
</evidence>
<dbReference type="Proteomes" id="UP000285757">
    <property type="component" value="Unassembled WGS sequence"/>
</dbReference>
<dbReference type="Pfam" id="PF00015">
    <property type="entry name" value="MCPsignal"/>
    <property type="match status" value="1"/>
</dbReference>
<dbReference type="InterPro" id="IPR024478">
    <property type="entry name" value="HlyB_4HB_MCP"/>
</dbReference>
<reference evidence="13 14" key="1">
    <citation type="submission" date="2016-10" db="EMBL/GenBank/DDBJ databases">
        <title>Comparative genome analysis of multiple Pseudomonas spp. focuses on biocontrol and plant growth promoting traits.</title>
        <authorList>
            <person name="Tao X.-Y."/>
            <person name="Taylor C.G."/>
        </authorList>
    </citation>
    <scope>NUCLEOTIDE SEQUENCE [LARGE SCALE GENOMIC DNA]</scope>
    <source>
        <strain evidence="13 14">24D3</strain>
    </source>
</reference>
<evidence type="ECO:0000256" key="11">
    <source>
        <dbReference type="SAM" id="Phobius"/>
    </source>
</evidence>
<evidence type="ECO:0000256" key="5">
    <source>
        <dbReference type="ARBA" id="ARBA00022692"/>
    </source>
</evidence>
<keyword evidence="2" id="KW-1003">Cell membrane</keyword>
<dbReference type="InterPro" id="IPR004090">
    <property type="entry name" value="Chemotax_Me-accpt_rcpt"/>
</dbReference>
<dbReference type="GO" id="GO:0005886">
    <property type="term" value="C:plasma membrane"/>
    <property type="evidence" value="ECO:0007669"/>
    <property type="project" value="UniProtKB-SubCell"/>
</dbReference>
<dbReference type="GO" id="GO:0004888">
    <property type="term" value="F:transmembrane signaling receptor activity"/>
    <property type="evidence" value="ECO:0007669"/>
    <property type="project" value="InterPro"/>
</dbReference>
<dbReference type="PANTHER" id="PTHR32089">
    <property type="entry name" value="METHYL-ACCEPTING CHEMOTAXIS PROTEIN MCPB"/>
    <property type="match status" value="1"/>
</dbReference>
<evidence type="ECO:0000259" key="12">
    <source>
        <dbReference type="PROSITE" id="PS50111"/>
    </source>
</evidence>
<evidence type="ECO:0000256" key="8">
    <source>
        <dbReference type="ARBA" id="ARBA00023224"/>
    </source>
</evidence>
<gene>
    <name evidence="13" type="ORF">BK671_22420</name>
</gene>
<comment type="similarity">
    <text evidence="9">Belongs to the methyl-accepting chemotaxis (MCP) protein family.</text>
</comment>
<evidence type="ECO:0000313" key="14">
    <source>
        <dbReference type="Proteomes" id="UP000285757"/>
    </source>
</evidence>
<comment type="caution">
    <text evidence="13">The sequence shown here is derived from an EMBL/GenBank/DDBJ whole genome shotgun (WGS) entry which is preliminary data.</text>
</comment>
<evidence type="ECO:0000256" key="4">
    <source>
        <dbReference type="ARBA" id="ARBA00022500"/>
    </source>
</evidence>
<keyword evidence="8 10" id="KW-0807">Transducer</keyword>
<dbReference type="GO" id="GO:0006935">
    <property type="term" value="P:chemotaxis"/>
    <property type="evidence" value="ECO:0007669"/>
    <property type="project" value="UniProtKB-KW"/>
</dbReference>
<keyword evidence="6 11" id="KW-1133">Transmembrane helix</keyword>
<organism evidence="13 14">
    <name type="scientific">Pseudomonas fluorescens</name>
    <dbReference type="NCBI Taxonomy" id="294"/>
    <lineage>
        <taxon>Bacteria</taxon>
        <taxon>Pseudomonadati</taxon>
        <taxon>Pseudomonadota</taxon>
        <taxon>Gammaproteobacteria</taxon>
        <taxon>Pseudomonadales</taxon>
        <taxon>Pseudomonadaceae</taxon>
        <taxon>Pseudomonas</taxon>
    </lineage>
</organism>
<dbReference type="PROSITE" id="PS50111">
    <property type="entry name" value="CHEMOTAXIS_TRANSDUC_2"/>
    <property type="match status" value="1"/>
</dbReference>
<dbReference type="PRINTS" id="PR00260">
    <property type="entry name" value="CHEMTRNSDUCR"/>
</dbReference>
<proteinExistence type="inferred from homology"/>
<dbReference type="SMART" id="SM00283">
    <property type="entry name" value="MA"/>
    <property type="match status" value="1"/>
</dbReference>
<dbReference type="SUPFAM" id="SSF58104">
    <property type="entry name" value="Methyl-accepting chemotaxis protein (MCP) signaling domain"/>
    <property type="match status" value="1"/>
</dbReference>
<feature type="domain" description="Methyl-accepting transducer" evidence="12">
    <location>
        <begin position="141"/>
        <end position="248"/>
    </location>
</feature>
<dbReference type="InterPro" id="IPR004089">
    <property type="entry name" value="MCPsignal_dom"/>
</dbReference>
<keyword evidence="5 11" id="KW-0812">Transmembrane</keyword>
<evidence type="ECO:0000256" key="6">
    <source>
        <dbReference type="ARBA" id="ARBA00022989"/>
    </source>
</evidence>
<name>A0A423L488_PSEFL</name>
<dbReference type="AlphaFoldDB" id="A0A423L488"/>
<sequence length="248" mass="27024">MLWHQANKESELKLIELITKYRKTELVGAEMQGLTVLDKEWPVYIQSAQRAMALGVANKNDESLAVLRNEVEPHFLKVQLVLDDLIKVNDEAAQQMSAEASILVIGISHTMIGLMIGGFALAITIGLLITRMIDRPLQITQINLLALNAAIEAARAGEHGRGFAVVVDEVRALAQRTQKSTKEIETLIAGVQSGTERAATLMDSSRNLTESTLELMRNTGSRLVKIAEAVSTIQVMNQQIGAGLKGSN</sequence>
<dbReference type="Pfam" id="PF12729">
    <property type="entry name" value="4HB_MCP_1"/>
    <property type="match status" value="1"/>
</dbReference>
<evidence type="ECO:0000256" key="3">
    <source>
        <dbReference type="ARBA" id="ARBA00022481"/>
    </source>
</evidence>
<evidence type="ECO:0000256" key="7">
    <source>
        <dbReference type="ARBA" id="ARBA00023136"/>
    </source>
</evidence>
<keyword evidence="3" id="KW-0488">Methylation</keyword>
<protein>
    <recommendedName>
        <fullName evidence="12">Methyl-accepting transducer domain-containing protein</fullName>
    </recommendedName>
</protein>
<keyword evidence="4" id="KW-0145">Chemotaxis</keyword>
<feature type="transmembrane region" description="Helical" evidence="11">
    <location>
        <begin position="102"/>
        <end position="129"/>
    </location>
</feature>
<dbReference type="Gene3D" id="1.10.287.950">
    <property type="entry name" value="Methyl-accepting chemotaxis protein"/>
    <property type="match status" value="1"/>
</dbReference>
<dbReference type="GO" id="GO:0007165">
    <property type="term" value="P:signal transduction"/>
    <property type="evidence" value="ECO:0007669"/>
    <property type="project" value="UniProtKB-KW"/>
</dbReference>
<evidence type="ECO:0000256" key="1">
    <source>
        <dbReference type="ARBA" id="ARBA00004236"/>
    </source>
</evidence>
<evidence type="ECO:0000313" key="13">
    <source>
        <dbReference type="EMBL" id="RON63128.1"/>
    </source>
</evidence>
<accession>A0A423L488</accession>
<evidence type="ECO:0000256" key="10">
    <source>
        <dbReference type="PROSITE-ProRule" id="PRU00284"/>
    </source>
</evidence>